<keyword evidence="1" id="KW-0732">Signal</keyword>
<feature type="chain" id="PRO_5026841211" description="DUF1499 domain-containing protein" evidence="1">
    <location>
        <begin position="34"/>
        <end position="183"/>
    </location>
</feature>
<dbReference type="PANTHER" id="PTHR34801">
    <property type="entry name" value="EXPRESSED PROTEIN"/>
    <property type="match status" value="1"/>
</dbReference>
<dbReference type="Pfam" id="PF07386">
    <property type="entry name" value="DUF1499"/>
    <property type="match status" value="1"/>
</dbReference>
<dbReference type="PANTHER" id="PTHR34801:SF6">
    <property type="entry name" value="SLL1620 PROTEIN"/>
    <property type="match status" value="1"/>
</dbReference>
<evidence type="ECO:0000313" key="2">
    <source>
        <dbReference type="EMBL" id="CAA9567514.1"/>
    </source>
</evidence>
<name>A0A6J4V8U3_9CYAN</name>
<proteinExistence type="predicted"/>
<dbReference type="AlphaFoldDB" id="A0A6J4V8U3"/>
<gene>
    <name evidence="2" type="ORF">AVDCRST_MAG81-1390</name>
</gene>
<accession>A0A6J4V8U3</accession>
<reference evidence="2" key="1">
    <citation type="submission" date="2020-02" db="EMBL/GenBank/DDBJ databases">
        <authorList>
            <person name="Meier V. D."/>
        </authorList>
    </citation>
    <scope>NUCLEOTIDE SEQUENCE</scope>
    <source>
        <strain evidence="2">AVDCRST_MAG81</strain>
    </source>
</reference>
<dbReference type="InterPro" id="IPR010865">
    <property type="entry name" value="DUF1499"/>
</dbReference>
<dbReference type="EMBL" id="CADCWO010000069">
    <property type="protein sequence ID" value="CAA9567514.1"/>
    <property type="molecule type" value="Genomic_DNA"/>
</dbReference>
<protein>
    <recommendedName>
        <fullName evidence="3">DUF1499 domain-containing protein</fullName>
    </recommendedName>
</protein>
<evidence type="ECO:0000256" key="1">
    <source>
        <dbReference type="SAM" id="SignalP"/>
    </source>
</evidence>
<sequence length="183" mass="19827">MQKLFTFPQTIVIVLSLLVAVTLWLGTTTPAMAQAAPNLASSSGGGLFGLKIFVGNQPTNLGVDDGKLAPCPDTPNCVSSQSSDDHKIEPLTFNTTPDEAFAKLKRILESSDRATIISQAPDYLYAEFSSKILGFVDDVEFYLDRDNHLIHTRSASRLGESDLGVNRKRIEGIRAELQDAGNT</sequence>
<feature type="signal peptide" evidence="1">
    <location>
        <begin position="1"/>
        <end position="33"/>
    </location>
</feature>
<organism evidence="2">
    <name type="scientific">uncultured Synechococcales cyanobacterium</name>
    <dbReference type="NCBI Taxonomy" id="1936017"/>
    <lineage>
        <taxon>Bacteria</taxon>
        <taxon>Bacillati</taxon>
        <taxon>Cyanobacteriota</taxon>
        <taxon>Cyanophyceae</taxon>
        <taxon>Synechococcales</taxon>
        <taxon>environmental samples</taxon>
    </lineage>
</organism>
<evidence type="ECO:0008006" key="3">
    <source>
        <dbReference type="Google" id="ProtNLM"/>
    </source>
</evidence>